<dbReference type="AlphaFoldDB" id="A0A8D2CZK4"/>
<reference evidence="30" key="2">
    <citation type="submission" date="2025-09" db="UniProtKB">
        <authorList>
            <consortium name="Ensembl"/>
        </authorList>
    </citation>
    <scope>IDENTIFICATION</scope>
</reference>
<dbReference type="GO" id="GO:0042803">
    <property type="term" value="F:protein homodimerization activity"/>
    <property type="evidence" value="ECO:0007669"/>
    <property type="project" value="Ensembl"/>
</dbReference>
<dbReference type="GO" id="GO:1901623">
    <property type="term" value="P:regulation of lymphocyte chemotaxis"/>
    <property type="evidence" value="ECO:0007669"/>
    <property type="project" value="Ensembl"/>
</dbReference>
<keyword evidence="10" id="KW-0999">Mitochondrion inner membrane</keyword>
<dbReference type="FunFam" id="1.20.1420.30:FF:000023">
    <property type="entry name" value="Mitochondrial sodium/calcium exchanger protein"/>
    <property type="match status" value="1"/>
</dbReference>
<dbReference type="InterPro" id="IPR044880">
    <property type="entry name" value="NCX_ion-bd_dom_sf"/>
</dbReference>
<evidence type="ECO:0000313" key="30">
    <source>
        <dbReference type="Ensembl" id="ENSSVLP00005017055.1"/>
    </source>
</evidence>
<evidence type="ECO:0000256" key="15">
    <source>
        <dbReference type="ARBA" id="ARBA00023128"/>
    </source>
</evidence>
<feature type="transmembrane region" description="Helical" evidence="27">
    <location>
        <begin position="166"/>
        <end position="193"/>
    </location>
</feature>
<keyword evidence="12 27" id="KW-1133">Transmembrane helix</keyword>
<keyword evidence="3" id="KW-0813">Transport</keyword>
<keyword evidence="6" id="KW-0716">Sensory transduction</keyword>
<name>A0A8D2CZK4_SCIVU</name>
<evidence type="ECO:0000256" key="28">
    <source>
        <dbReference type="SAM" id="SignalP"/>
    </source>
</evidence>
<feature type="signal peptide" evidence="28">
    <location>
        <begin position="1"/>
        <end position="25"/>
    </location>
</feature>
<evidence type="ECO:0000256" key="4">
    <source>
        <dbReference type="ARBA" id="ARBA00022449"/>
    </source>
</evidence>
<evidence type="ECO:0000256" key="23">
    <source>
        <dbReference type="ARBA" id="ARBA00076738"/>
    </source>
</evidence>
<comment type="catalytic activity">
    <reaction evidence="20">
        <text>3 Li(+)(out) + Ca(2+)(in) = 3 Li(+)(in) + Ca(2+)(out)</text>
        <dbReference type="Rhea" id="RHEA:72631"/>
        <dbReference type="ChEBI" id="CHEBI:29108"/>
        <dbReference type="ChEBI" id="CHEBI:49713"/>
    </reaction>
</comment>
<protein>
    <recommendedName>
        <fullName evidence="21">Mitochondrial sodium/calcium exchanger protein</fullName>
    </recommendedName>
    <alternativeName>
        <fullName evidence="25">Na(+)/K(+)/Ca(2+)-exchange protein 6</fullName>
    </alternativeName>
    <alternativeName>
        <fullName evidence="24">Sodium/calcium exchanger protein, mitochondrial</fullName>
    </alternativeName>
    <alternativeName>
        <fullName evidence="23">Sodium/potassium/calcium exchanger 6</fullName>
    </alternativeName>
    <alternativeName>
        <fullName evidence="26">Solute carrier family 24 member 6</fullName>
    </alternativeName>
    <alternativeName>
        <fullName evidence="22">Solute carrier family 8 member B1</fullName>
    </alternativeName>
</protein>
<dbReference type="PANTHER" id="PTHR12266">
    <property type="entry name" value="NA+/CA2+ K+ INDEPENDENT EXCHANGER"/>
    <property type="match status" value="1"/>
</dbReference>
<dbReference type="GO" id="GO:0005886">
    <property type="term" value="C:plasma membrane"/>
    <property type="evidence" value="ECO:0007669"/>
    <property type="project" value="Ensembl"/>
</dbReference>
<evidence type="ECO:0000256" key="24">
    <source>
        <dbReference type="ARBA" id="ARBA00077141"/>
    </source>
</evidence>
<dbReference type="InterPro" id="IPR051359">
    <property type="entry name" value="CaCA_antiporter"/>
</dbReference>
<keyword evidence="31" id="KW-1185">Reference proteome</keyword>
<feature type="transmembrane region" description="Helical" evidence="27">
    <location>
        <begin position="359"/>
        <end position="381"/>
    </location>
</feature>
<evidence type="ECO:0000256" key="8">
    <source>
        <dbReference type="ARBA" id="ARBA00022692"/>
    </source>
</evidence>
<dbReference type="GeneTree" id="ENSGT00940000157433"/>
<evidence type="ECO:0000256" key="5">
    <source>
        <dbReference type="ARBA" id="ARBA00022568"/>
    </source>
</evidence>
<dbReference type="Gene3D" id="1.20.1420.30">
    <property type="entry name" value="NCX, central ion-binding region"/>
    <property type="match status" value="2"/>
</dbReference>
<feature type="transmembrane region" description="Helical" evidence="27">
    <location>
        <begin position="387"/>
        <end position="407"/>
    </location>
</feature>
<comment type="catalytic activity">
    <reaction evidence="19">
        <text>Ca(2+)(in) + 3 Na(+)(out) = Ca(2+)(out) + 3 Na(+)(in)</text>
        <dbReference type="Rhea" id="RHEA:69955"/>
        <dbReference type="ChEBI" id="CHEBI:29101"/>
        <dbReference type="ChEBI" id="CHEBI:29108"/>
    </reaction>
</comment>
<evidence type="ECO:0000256" key="9">
    <source>
        <dbReference type="ARBA" id="ARBA00022729"/>
    </source>
</evidence>
<evidence type="ECO:0000259" key="29">
    <source>
        <dbReference type="Pfam" id="PF01699"/>
    </source>
</evidence>
<evidence type="ECO:0000256" key="16">
    <source>
        <dbReference type="ARBA" id="ARBA00023136"/>
    </source>
</evidence>
<sequence>MASRWLGHGVLRRLSVLLMVETVSGAWGPSTGTHTSPPFPGSAVNQTPVADCHLVSSLNASERCDFVRTNPDCRSGGGYLDYLQGLFCHFPPGLLPLAVTLYASWLLYLFLILGVTASKFFCPNLWAISATLKLSHNVAGVTFLAFGNGAPDIFSALVAFSDPRTAGLAIGALFGAGVLVTTVVAGGIAVLHPFLAASRPFLRDIAFYMVAVFLTFTALYLGRVTLAWALGYLGLYLFYVVTVVLCTWIYRWQRRKSLVCSLPGTPEMLSDSEEDPVSSSTNSCDFGDEFRPLLDQEESTARSLARALNPLDCRTWRSKSASWRALKLFKLPVEFLLLLTVPVVDPDRDDRNWKRPLNCLQLAVSPLVLALTLQSGAYGTYQIGGLLPVWAVVVIAGTAVASVTFFATTSGRPPRLHCLFAFLGFLTSALWINAAATEVVNILRSLGVVFRLSNTVLGLTLLAWGNSIGDAFADFTLARQGYPRMAFSACFGGIIFNILVGVGLGCLLQIARSHAPEVELEPGGLLVWVLASALGLSLVLSLVSVPLQCFQLGRVYGLGLLLFYLSFLVVALLTEFGVIHLNST</sequence>
<keyword evidence="17" id="KW-0325">Glycoprotein</keyword>
<keyword evidence="9 28" id="KW-0732">Signal</keyword>
<reference evidence="30" key="1">
    <citation type="submission" date="2025-08" db="UniProtKB">
        <authorList>
            <consortium name="Ensembl"/>
        </authorList>
    </citation>
    <scope>IDENTIFICATION</scope>
</reference>
<dbReference type="GO" id="GO:0051560">
    <property type="term" value="P:mitochondrial calcium ion homeostasis"/>
    <property type="evidence" value="ECO:0007669"/>
    <property type="project" value="Ensembl"/>
</dbReference>
<keyword evidence="8 27" id="KW-0812">Transmembrane</keyword>
<accession>A0A8D2CZK4</accession>
<keyword evidence="5" id="KW-0109">Calcium transport</keyword>
<evidence type="ECO:0000256" key="11">
    <source>
        <dbReference type="ARBA" id="ARBA00022837"/>
    </source>
</evidence>
<evidence type="ECO:0000313" key="31">
    <source>
        <dbReference type="Proteomes" id="UP000694564"/>
    </source>
</evidence>
<feature type="domain" description="Sodium/calcium exchanger membrane region" evidence="29">
    <location>
        <begin position="104"/>
        <end position="244"/>
    </location>
</feature>
<evidence type="ECO:0000256" key="10">
    <source>
        <dbReference type="ARBA" id="ARBA00022792"/>
    </source>
</evidence>
<feature type="transmembrane region" description="Helical" evidence="27">
    <location>
        <begin position="205"/>
        <end position="222"/>
    </location>
</feature>
<evidence type="ECO:0000256" key="13">
    <source>
        <dbReference type="ARBA" id="ARBA00023053"/>
    </source>
</evidence>
<proteinExistence type="inferred from homology"/>
<dbReference type="Proteomes" id="UP000694564">
    <property type="component" value="Chromosome 8"/>
</dbReference>
<dbReference type="GO" id="GO:0086038">
    <property type="term" value="F:calcium:sodium antiporter activity involved in regulation of cardiac muscle cell membrane potential"/>
    <property type="evidence" value="ECO:0007669"/>
    <property type="project" value="Ensembl"/>
</dbReference>
<gene>
    <name evidence="30" type="primary">SLC8B1</name>
</gene>
<evidence type="ECO:0000256" key="2">
    <source>
        <dbReference type="ARBA" id="ARBA00005364"/>
    </source>
</evidence>
<dbReference type="GO" id="GO:2001256">
    <property type="term" value="P:regulation of store-operated calcium entry"/>
    <property type="evidence" value="ECO:0007669"/>
    <property type="project" value="Ensembl"/>
</dbReference>
<dbReference type="GO" id="GO:0042593">
    <property type="term" value="P:glucose homeostasis"/>
    <property type="evidence" value="ECO:0007669"/>
    <property type="project" value="Ensembl"/>
</dbReference>
<keyword evidence="13" id="KW-0915">Sodium</keyword>
<feature type="transmembrane region" description="Helical" evidence="27">
    <location>
        <begin position="138"/>
        <end position="160"/>
    </location>
</feature>
<evidence type="ECO:0000256" key="17">
    <source>
        <dbReference type="ARBA" id="ARBA00023180"/>
    </source>
</evidence>
<feature type="transmembrane region" description="Helical" evidence="27">
    <location>
        <begin position="228"/>
        <end position="250"/>
    </location>
</feature>
<evidence type="ECO:0000256" key="26">
    <source>
        <dbReference type="ARBA" id="ARBA00082808"/>
    </source>
</evidence>
<evidence type="ECO:0000256" key="18">
    <source>
        <dbReference type="ARBA" id="ARBA00023201"/>
    </source>
</evidence>
<feature type="transmembrane region" description="Helical" evidence="27">
    <location>
        <begin position="419"/>
        <end position="436"/>
    </location>
</feature>
<comment type="similarity">
    <text evidence="2">Belongs to the Ca(2+):cation antiporter (CaCA) (TC 2.A.19) family. SLC24A subfamily.</text>
</comment>
<evidence type="ECO:0000256" key="6">
    <source>
        <dbReference type="ARBA" id="ARBA00022606"/>
    </source>
</evidence>
<dbReference type="GO" id="GO:0051480">
    <property type="term" value="P:regulation of cytosolic calcium ion concentration"/>
    <property type="evidence" value="ECO:0007669"/>
    <property type="project" value="Ensembl"/>
</dbReference>
<feature type="transmembrane region" description="Helical" evidence="27">
    <location>
        <begin position="105"/>
        <end position="126"/>
    </location>
</feature>
<dbReference type="OrthoDB" id="407410at2759"/>
<dbReference type="Pfam" id="PF01699">
    <property type="entry name" value="Na_Ca_ex"/>
    <property type="match status" value="2"/>
</dbReference>
<dbReference type="PANTHER" id="PTHR12266:SF0">
    <property type="entry name" value="MITOCHONDRIAL SODIUM_CALCIUM EXCHANGER PROTEIN"/>
    <property type="match status" value="1"/>
</dbReference>
<organism evidence="30 31">
    <name type="scientific">Sciurus vulgaris</name>
    <name type="common">Eurasian red squirrel</name>
    <dbReference type="NCBI Taxonomy" id="55149"/>
    <lineage>
        <taxon>Eukaryota</taxon>
        <taxon>Metazoa</taxon>
        <taxon>Chordata</taxon>
        <taxon>Craniata</taxon>
        <taxon>Vertebrata</taxon>
        <taxon>Euteleostomi</taxon>
        <taxon>Mammalia</taxon>
        <taxon>Eutheria</taxon>
        <taxon>Euarchontoglires</taxon>
        <taxon>Glires</taxon>
        <taxon>Rodentia</taxon>
        <taxon>Sciuromorpha</taxon>
        <taxon>Sciuridae</taxon>
        <taxon>Sciurinae</taxon>
        <taxon>Sciurini</taxon>
        <taxon>Sciurus</taxon>
    </lineage>
</organism>
<keyword evidence="4" id="KW-0050">Antiport</keyword>
<feature type="chain" id="PRO_5034641285" description="Mitochondrial sodium/calcium exchanger protein" evidence="28">
    <location>
        <begin position="26"/>
        <end position="584"/>
    </location>
</feature>
<comment type="subcellular location">
    <subcellularLocation>
        <location evidence="1">Mitochondrion inner membrane</location>
        <topology evidence="1">Multi-pass membrane protein</topology>
    </subcellularLocation>
</comment>
<keyword evidence="18" id="KW-0739">Sodium transport</keyword>
<evidence type="ECO:0000256" key="7">
    <source>
        <dbReference type="ARBA" id="ARBA00022671"/>
    </source>
</evidence>
<dbReference type="InterPro" id="IPR004837">
    <property type="entry name" value="NaCa_Exmemb"/>
</dbReference>
<keyword evidence="7" id="KW-0452">Lithium</keyword>
<dbReference type="GO" id="GO:0030061">
    <property type="term" value="C:mitochondrial crista"/>
    <property type="evidence" value="ECO:0007669"/>
    <property type="project" value="Ensembl"/>
</dbReference>
<dbReference type="Ensembl" id="ENSSVLT00005018968.1">
    <property type="protein sequence ID" value="ENSSVLP00005017055.1"/>
    <property type="gene ID" value="ENSSVLG00005013561.1"/>
</dbReference>
<evidence type="ECO:0000256" key="20">
    <source>
        <dbReference type="ARBA" id="ARBA00052338"/>
    </source>
</evidence>
<evidence type="ECO:0000256" key="1">
    <source>
        <dbReference type="ARBA" id="ARBA00004448"/>
    </source>
</evidence>
<feature type="transmembrane region" description="Helical" evidence="27">
    <location>
        <begin position="555"/>
        <end position="579"/>
    </location>
</feature>
<keyword evidence="11" id="KW-0106">Calcium</keyword>
<keyword evidence="15" id="KW-0496">Mitochondrion</keyword>
<evidence type="ECO:0000256" key="21">
    <source>
        <dbReference type="ARBA" id="ARBA00073621"/>
    </source>
</evidence>
<evidence type="ECO:0000256" key="27">
    <source>
        <dbReference type="SAM" id="Phobius"/>
    </source>
</evidence>
<dbReference type="GO" id="GO:0099093">
    <property type="term" value="P:calcium export from the mitochondrion"/>
    <property type="evidence" value="ECO:0007669"/>
    <property type="project" value="Ensembl"/>
</dbReference>
<feature type="transmembrane region" description="Helical" evidence="27">
    <location>
        <begin position="523"/>
        <end position="543"/>
    </location>
</feature>
<evidence type="ECO:0000256" key="3">
    <source>
        <dbReference type="ARBA" id="ARBA00022448"/>
    </source>
</evidence>
<dbReference type="GO" id="GO:0050796">
    <property type="term" value="P:regulation of insulin secretion"/>
    <property type="evidence" value="ECO:0007669"/>
    <property type="project" value="Ensembl"/>
</dbReference>
<evidence type="ECO:0000256" key="22">
    <source>
        <dbReference type="ARBA" id="ARBA00076357"/>
    </source>
</evidence>
<feature type="transmembrane region" description="Helical" evidence="27">
    <location>
        <begin position="442"/>
        <end position="464"/>
    </location>
</feature>
<dbReference type="FunFam" id="1.20.1420.30:FF:000025">
    <property type="entry name" value="sodium/potassium/calcium exchanger 6, mitochondrial isoform X3"/>
    <property type="match status" value="1"/>
</dbReference>
<feature type="domain" description="Sodium/calcium exchanger membrane region" evidence="29">
    <location>
        <begin position="421"/>
        <end position="572"/>
    </location>
</feature>
<feature type="transmembrane region" description="Helical" evidence="27">
    <location>
        <begin position="485"/>
        <end position="511"/>
    </location>
</feature>
<evidence type="ECO:0000256" key="14">
    <source>
        <dbReference type="ARBA" id="ARBA00023065"/>
    </source>
</evidence>
<evidence type="ECO:0000256" key="25">
    <source>
        <dbReference type="ARBA" id="ARBA00081341"/>
    </source>
</evidence>
<keyword evidence="16 27" id="KW-0472">Membrane</keyword>
<keyword evidence="14" id="KW-0406">Ion transport</keyword>
<evidence type="ECO:0000256" key="12">
    <source>
        <dbReference type="ARBA" id="ARBA00022989"/>
    </source>
</evidence>
<evidence type="ECO:0000256" key="19">
    <source>
        <dbReference type="ARBA" id="ARBA00033667"/>
    </source>
</evidence>